<dbReference type="AlphaFoldDB" id="A0A1G9ERD4"/>
<dbReference type="EMBL" id="FNGF01000002">
    <property type="protein sequence ID" value="SDK78757.1"/>
    <property type="molecule type" value="Genomic_DNA"/>
</dbReference>
<accession>A0A1G9ERD4</accession>
<gene>
    <name evidence="1" type="ORF">SAMN05216298_1358</name>
</gene>
<evidence type="ECO:0000313" key="1">
    <source>
        <dbReference type="EMBL" id="SDK78757.1"/>
    </source>
</evidence>
<keyword evidence="1" id="KW-0238">DNA-binding</keyword>
<protein>
    <submittedName>
        <fullName evidence="1">Winged helix DNA-binding domain-containing protein</fullName>
    </submittedName>
</protein>
<evidence type="ECO:0000313" key="2">
    <source>
        <dbReference type="Proteomes" id="UP000198662"/>
    </source>
</evidence>
<reference evidence="2" key="1">
    <citation type="submission" date="2016-10" db="EMBL/GenBank/DDBJ databases">
        <authorList>
            <person name="Varghese N."/>
            <person name="Submissions S."/>
        </authorList>
    </citation>
    <scope>NUCLEOTIDE SEQUENCE [LARGE SCALE GENOMIC DNA]</scope>
    <source>
        <strain evidence="2">CGMCC 4.3147</strain>
    </source>
</reference>
<dbReference type="PANTHER" id="PTHR38479">
    <property type="entry name" value="LMO0824 PROTEIN"/>
    <property type="match status" value="1"/>
</dbReference>
<dbReference type="STRING" id="380244.SAMN05216298_1358"/>
<keyword evidence="2" id="KW-1185">Reference proteome</keyword>
<dbReference type="RefSeq" id="WP_091045103.1">
    <property type="nucleotide sequence ID" value="NZ_FNGF01000002.1"/>
</dbReference>
<dbReference type="InterPro" id="IPR009351">
    <property type="entry name" value="AlkZ-like"/>
</dbReference>
<dbReference type="Proteomes" id="UP000198662">
    <property type="component" value="Unassembled WGS sequence"/>
</dbReference>
<dbReference type="PANTHER" id="PTHR38479:SF2">
    <property type="entry name" value="WINGED HELIX DNA-BINDING DOMAIN-CONTAINING PROTEIN"/>
    <property type="match status" value="1"/>
</dbReference>
<sequence length="360" mass="39227">MIDSRQVVRYRTRVQQLDREDGTLADTAVLDLGAQETGPDGAMWALAVRGLDADEANLVWLWTLRGAPHAYRRSDLNAVAAAVAPWSDADAAKRIFDASKPLKAAGIPILEALDTVAAEMRATVKAPMVKGDVSGRLHETLPEPYQRFCRSCDAVHLYEMPFRLAAVRAGLELEPHTSPPVLKPAKGFEAGTTFPDRLDPVRAYLHLCGPATVKEVAEYVDSPVKEVKAHWPEDAVEIEVAGEPRWILAGDEAALREADAEAVRLVGPYDLLLQSRDRRLLVDDPAKAKALWPVLGRPGALLAGGRIAGLWRPRKSGKRFTVLLEPWGRLTAAERTSVEAEAERLAAFRGAALTGVEYAA</sequence>
<name>A0A1G9ERD4_9ACTN</name>
<dbReference type="GO" id="GO:0003677">
    <property type="term" value="F:DNA binding"/>
    <property type="evidence" value="ECO:0007669"/>
    <property type="project" value="UniProtKB-KW"/>
</dbReference>
<dbReference type="Pfam" id="PF06224">
    <property type="entry name" value="AlkZ-like"/>
    <property type="match status" value="1"/>
</dbReference>
<organism evidence="1 2">
    <name type="scientific">Glycomyces sambucus</name>
    <dbReference type="NCBI Taxonomy" id="380244"/>
    <lineage>
        <taxon>Bacteria</taxon>
        <taxon>Bacillati</taxon>
        <taxon>Actinomycetota</taxon>
        <taxon>Actinomycetes</taxon>
        <taxon>Glycomycetales</taxon>
        <taxon>Glycomycetaceae</taxon>
        <taxon>Glycomyces</taxon>
    </lineage>
</organism>
<proteinExistence type="predicted"/>
<dbReference type="OrthoDB" id="9148135at2"/>